<gene>
    <name evidence="2" type="ORF">AM493_11935</name>
</gene>
<name>A0A0M8M9Y8_9FLAO</name>
<dbReference type="InterPro" id="IPR019850">
    <property type="entry name" value="GldD-like"/>
</dbReference>
<dbReference type="Pfam" id="PF25593">
    <property type="entry name" value="GldD_lipo"/>
    <property type="match status" value="1"/>
</dbReference>
<sequence length="189" mass="21697">MKLFNNPYIICLLALACLMFNSCGDDPTPKPNALLRLDYPLGTYKPFEGNCPYTFGINSLSKIKKNTDCNLEIYYPKMKATLYITYKPVQGNLETLLRDAEKLTYEHVIKATDIVSYPFINDEDKVYGMFSQVGGDAATNAQFYVTDSLHHFVTGSMYFYTKPNFDSIMPAASYLKDDMRFIMETLKWR</sequence>
<evidence type="ECO:0000256" key="1">
    <source>
        <dbReference type="SAM" id="SignalP"/>
    </source>
</evidence>
<dbReference type="PROSITE" id="PS51257">
    <property type="entry name" value="PROKAR_LIPOPROTEIN"/>
    <property type="match status" value="1"/>
</dbReference>
<evidence type="ECO:0000313" key="3">
    <source>
        <dbReference type="Proteomes" id="UP000037755"/>
    </source>
</evidence>
<dbReference type="OrthoDB" id="679501at2"/>
<keyword evidence="3" id="KW-1185">Reference proteome</keyword>
<organism evidence="2 3">
    <name type="scientific">Flavobacterium akiainvivens</name>
    <dbReference type="NCBI Taxonomy" id="1202724"/>
    <lineage>
        <taxon>Bacteria</taxon>
        <taxon>Pseudomonadati</taxon>
        <taxon>Bacteroidota</taxon>
        <taxon>Flavobacteriia</taxon>
        <taxon>Flavobacteriales</taxon>
        <taxon>Flavobacteriaceae</taxon>
        <taxon>Flavobacterium</taxon>
    </lineage>
</organism>
<dbReference type="AlphaFoldDB" id="A0A0M8M9Y8"/>
<dbReference type="NCBIfam" id="TIGR03512">
    <property type="entry name" value="GldD_lipo"/>
    <property type="match status" value="1"/>
</dbReference>
<proteinExistence type="predicted"/>
<feature type="chain" id="PRO_5005818154" evidence="1">
    <location>
        <begin position="25"/>
        <end position="189"/>
    </location>
</feature>
<protein>
    <submittedName>
        <fullName evidence="2">Gliding motility protein GldD</fullName>
    </submittedName>
</protein>
<evidence type="ECO:0000313" key="2">
    <source>
        <dbReference type="EMBL" id="KOS06663.1"/>
    </source>
</evidence>
<feature type="signal peptide" evidence="1">
    <location>
        <begin position="1"/>
        <end position="24"/>
    </location>
</feature>
<dbReference type="Proteomes" id="UP000037755">
    <property type="component" value="Unassembled WGS sequence"/>
</dbReference>
<dbReference type="EMBL" id="LIYD01000005">
    <property type="protein sequence ID" value="KOS06663.1"/>
    <property type="molecule type" value="Genomic_DNA"/>
</dbReference>
<keyword evidence="1" id="KW-0732">Signal</keyword>
<dbReference type="STRING" id="1202724.AM493_11935"/>
<dbReference type="PATRIC" id="fig|1202724.3.peg.2474"/>
<reference evidence="2 3" key="1">
    <citation type="submission" date="2015-08" db="EMBL/GenBank/DDBJ databases">
        <title>Whole genome sequence of Flavobacterium akiainvivens IK-1T, from decaying Wikstroemia oahuensis, an endemic Hawaiian shrub.</title>
        <authorList>
            <person name="Wan X."/>
            <person name="Hou S."/>
            <person name="Saito J."/>
            <person name="Donachie S."/>
        </authorList>
    </citation>
    <scope>NUCLEOTIDE SEQUENCE [LARGE SCALE GENOMIC DNA]</scope>
    <source>
        <strain evidence="2 3">IK-1</strain>
    </source>
</reference>
<accession>A0A0M8M9Y8</accession>
<dbReference type="RefSeq" id="WP_054408269.1">
    <property type="nucleotide sequence ID" value="NZ_FOYA01000016.1"/>
</dbReference>
<comment type="caution">
    <text evidence="2">The sequence shown here is derived from an EMBL/GenBank/DDBJ whole genome shotgun (WGS) entry which is preliminary data.</text>
</comment>